<keyword evidence="1" id="KW-0812">Transmembrane</keyword>
<dbReference type="PANTHER" id="PTHR33121">
    <property type="entry name" value="CYCLIC DI-GMP PHOSPHODIESTERASE PDEF"/>
    <property type="match status" value="1"/>
</dbReference>
<organism evidence="4 5">
    <name type="scientific">Rhizobium herbae</name>
    <dbReference type="NCBI Taxonomy" id="508661"/>
    <lineage>
        <taxon>Bacteria</taxon>
        <taxon>Pseudomonadati</taxon>
        <taxon>Pseudomonadota</taxon>
        <taxon>Alphaproteobacteria</taxon>
        <taxon>Hyphomicrobiales</taxon>
        <taxon>Rhizobiaceae</taxon>
        <taxon>Rhizobium/Agrobacterium group</taxon>
        <taxon>Rhizobium</taxon>
    </lineage>
</organism>
<protein>
    <submittedName>
        <fullName evidence="4">Diguanylate cyclase (GGDEF)-like protein</fullName>
    </submittedName>
</protein>
<dbReference type="Proteomes" id="UP000823786">
    <property type="component" value="Unassembled WGS sequence"/>
</dbReference>
<dbReference type="InterPro" id="IPR035919">
    <property type="entry name" value="EAL_sf"/>
</dbReference>
<feature type="domain" description="GGDEF" evidence="3">
    <location>
        <begin position="309"/>
        <end position="447"/>
    </location>
</feature>
<evidence type="ECO:0000313" key="4">
    <source>
        <dbReference type="EMBL" id="MBP1860637.1"/>
    </source>
</evidence>
<dbReference type="SMART" id="SM00052">
    <property type="entry name" value="EAL"/>
    <property type="match status" value="1"/>
</dbReference>
<dbReference type="NCBIfam" id="TIGR00254">
    <property type="entry name" value="GGDEF"/>
    <property type="match status" value="1"/>
</dbReference>
<comment type="caution">
    <text evidence="4">The sequence shown here is derived from an EMBL/GenBank/DDBJ whole genome shotgun (WGS) entry which is preliminary data.</text>
</comment>
<feature type="domain" description="EAL" evidence="2">
    <location>
        <begin position="456"/>
        <end position="705"/>
    </location>
</feature>
<dbReference type="CDD" id="cd01948">
    <property type="entry name" value="EAL"/>
    <property type="match status" value="1"/>
</dbReference>
<feature type="transmembrane region" description="Helical" evidence="1">
    <location>
        <begin position="93"/>
        <end position="112"/>
    </location>
</feature>
<feature type="transmembrane region" description="Helical" evidence="1">
    <location>
        <begin position="118"/>
        <end position="134"/>
    </location>
</feature>
<dbReference type="InterPro" id="IPR050706">
    <property type="entry name" value="Cyclic-di-GMP_PDE-like"/>
</dbReference>
<keyword evidence="5" id="KW-1185">Reference proteome</keyword>
<feature type="transmembrane region" description="Helical" evidence="1">
    <location>
        <begin position="146"/>
        <end position="163"/>
    </location>
</feature>
<dbReference type="Gene3D" id="3.20.20.450">
    <property type="entry name" value="EAL domain"/>
    <property type="match status" value="1"/>
</dbReference>
<dbReference type="PROSITE" id="PS50883">
    <property type="entry name" value="EAL"/>
    <property type="match status" value="1"/>
</dbReference>
<dbReference type="InterPro" id="IPR043128">
    <property type="entry name" value="Rev_trsase/Diguanyl_cyclase"/>
</dbReference>
<dbReference type="Gene3D" id="3.30.70.270">
    <property type="match status" value="1"/>
</dbReference>
<gene>
    <name evidence="4" type="ORF">J2Z75_004158</name>
</gene>
<evidence type="ECO:0000256" key="1">
    <source>
        <dbReference type="SAM" id="Phobius"/>
    </source>
</evidence>
<dbReference type="InterPro" id="IPR001633">
    <property type="entry name" value="EAL_dom"/>
</dbReference>
<name>A0ABS4ERR3_9HYPH</name>
<dbReference type="Pfam" id="PF00990">
    <property type="entry name" value="GGDEF"/>
    <property type="match status" value="1"/>
</dbReference>
<evidence type="ECO:0000259" key="3">
    <source>
        <dbReference type="PROSITE" id="PS50887"/>
    </source>
</evidence>
<evidence type="ECO:0000259" key="2">
    <source>
        <dbReference type="PROSITE" id="PS50883"/>
    </source>
</evidence>
<keyword evidence="1" id="KW-1133">Transmembrane helix</keyword>
<feature type="transmembrane region" description="Helical" evidence="1">
    <location>
        <begin position="224"/>
        <end position="245"/>
    </location>
</feature>
<dbReference type="CDD" id="cd01949">
    <property type="entry name" value="GGDEF"/>
    <property type="match status" value="1"/>
</dbReference>
<feature type="transmembrane region" description="Helical" evidence="1">
    <location>
        <begin position="175"/>
        <end position="193"/>
    </location>
</feature>
<dbReference type="SUPFAM" id="SSF55073">
    <property type="entry name" value="Nucleotide cyclase"/>
    <property type="match status" value="1"/>
</dbReference>
<feature type="transmembrane region" description="Helical" evidence="1">
    <location>
        <begin position="200"/>
        <end position="218"/>
    </location>
</feature>
<proteinExistence type="predicted"/>
<dbReference type="InterPro" id="IPR029787">
    <property type="entry name" value="Nucleotide_cyclase"/>
</dbReference>
<dbReference type="PROSITE" id="PS50887">
    <property type="entry name" value="GGDEF"/>
    <property type="match status" value="1"/>
</dbReference>
<dbReference type="EMBL" id="JAGGJV010000007">
    <property type="protein sequence ID" value="MBP1860637.1"/>
    <property type="molecule type" value="Genomic_DNA"/>
</dbReference>
<dbReference type="Pfam" id="PF00563">
    <property type="entry name" value="EAL"/>
    <property type="match status" value="1"/>
</dbReference>
<dbReference type="SUPFAM" id="SSF141868">
    <property type="entry name" value="EAL domain-like"/>
    <property type="match status" value="1"/>
</dbReference>
<accession>A0ABS4ERR3</accession>
<dbReference type="SMART" id="SM00267">
    <property type="entry name" value="GGDEF"/>
    <property type="match status" value="1"/>
</dbReference>
<reference evidence="4 5" key="1">
    <citation type="submission" date="2021-03" db="EMBL/GenBank/DDBJ databases">
        <title>Genomic Encyclopedia of Type Strains, Phase IV (KMG-IV): sequencing the most valuable type-strain genomes for metagenomic binning, comparative biology and taxonomic classification.</title>
        <authorList>
            <person name="Goeker M."/>
        </authorList>
    </citation>
    <scope>NUCLEOTIDE SEQUENCE [LARGE SCALE GENOMIC DNA]</scope>
    <source>
        <strain evidence="4 5">DSM 26427</strain>
    </source>
</reference>
<dbReference type="PANTHER" id="PTHR33121:SF70">
    <property type="entry name" value="SIGNALING PROTEIN YKOW"/>
    <property type="match status" value="1"/>
</dbReference>
<evidence type="ECO:0000313" key="5">
    <source>
        <dbReference type="Proteomes" id="UP000823786"/>
    </source>
</evidence>
<sequence length="714" mass="79798">MYLPYCAEKCCLFLIGCLSGLQARASRTMPIVGRRRRARENAQQRDGSCMKHTLADVVEIDLHAEPPRPASAELRTLYRKDGQNTRRQTTRQGMWIAIAVYLLFSITDILLVPDVAHYTIAARFAIGSIAFVLLEMQVRLNTSADIIDGTCATALVVAYAGWLYPSMMTADTQSISYYMVFGAIFMMSVNLFFSFKFRLSLVASVVILLIFLAALQSFPPLYPSYKLAFGTFCVSCFVFTSYVNWKLNRERYKVFLNAFEAKVQHNEAAERGKALLRLSNTDPLTGLENRRAIDQRLRNYWDDWQKSGKSFATILIDVDFFKIYNDCYGHQEGDRCLVLVANALEDSIKPYNGSIGRYGGEEFIVLARMETREQVADLAEAVCRTVEKMGLLHQQRRDGVSIVTVSVGASFTRSQTGTKLEKIIHEADRALYTAKANGRNCVKLFDPNDPQSSDESENIAALLKIATDQNLVSLVYQPIRNVSSGKVEAVEALMRLKMLDGTSVPPNLFIPVAERTGAILNLGYWAIRTVCRELLVDNQVCVVSVNVSPIQLKTPGFATSVAAILGETGVAGGRLAFEITEGLEMEMNSHILRCISDLKMLGIRIWLDDFGTGFAGLSWLRLIDFDTVKIDRSFLHDCGTPRGRAMLQDIIGLVRNRGHKILVEGVETDEQLALMREFRIDQVQGFHVGRPAPAEDFQRNLAASTHPALLRRPA</sequence>
<dbReference type="InterPro" id="IPR000160">
    <property type="entry name" value="GGDEF_dom"/>
</dbReference>
<keyword evidence="1" id="KW-0472">Membrane</keyword>